<dbReference type="Gene3D" id="2.30.30.40">
    <property type="entry name" value="SH3 Domains"/>
    <property type="match status" value="1"/>
</dbReference>
<dbReference type="GO" id="GO:1902929">
    <property type="term" value="C:plasma membrane of growing cell tip"/>
    <property type="evidence" value="ECO:0007669"/>
    <property type="project" value="TreeGrafter"/>
</dbReference>
<name>A0AAD6TVF1_9AGAR</name>
<evidence type="ECO:0000256" key="5">
    <source>
        <dbReference type="SAM" id="SignalP"/>
    </source>
</evidence>
<dbReference type="PROSITE" id="PS50002">
    <property type="entry name" value="SH3"/>
    <property type="match status" value="1"/>
</dbReference>
<evidence type="ECO:0000313" key="7">
    <source>
        <dbReference type="EMBL" id="KAJ7078937.1"/>
    </source>
</evidence>
<feature type="transmembrane region" description="Helical" evidence="4">
    <location>
        <begin position="1240"/>
        <end position="1271"/>
    </location>
</feature>
<dbReference type="PANTHER" id="PTHR31778">
    <property type="entry name" value="BUD SITE SELECTION PROTEIN RAX2"/>
    <property type="match status" value="1"/>
</dbReference>
<keyword evidence="8" id="KW-1185">Reference proteome</keyword>
<dbReference type="Proteomes" id="UP001222325">
    <property type="component" value="Unassembled WGS sequence"/>
</dbReference>
<evidence type="ECO:0000313" key="8">
    <source>
        <dbReference type="Proteomes" id="UP001222325"/>
    </source>
</evidence>
<dbReference type="EMBL" id="JARJCN010000063">
    <property type="protein sequence ID" value="KAJ7078937.1"/>
    <property type="molecule type" value="Genomic_DNA"/>
</dbReference>
<evidence type="ECO:0000256" key="1">
    <source>
        <dbReference type="ARBA" id="ARBA00022443"/>
    </source>
</evidence>
<dbReference type="InterPro" id="IPR011043">
    <property type="entry name" value="Gal_Oxase/kelch_b-propeller"/>
</dbReference>
<dbReference type="SUPFAM" id="SSF50965">
    <property type="entry name" value="Galactose oxidase, central domain"/>
    <property type="match status" value="1"/>
</dbReference>
<dbReference type="SUPFAM" id="SSF50044">
    <property type="entry name" value="SH3-domain"/>
    <property type="match status" value="1"/>
</dbReference>
<dbReference type="Pfam" id="PF12768">
    <property type="entry name" value="Rax2"/>
    <property type="match status" value="1"/>
</dbReference>
<proteinExistence type="predicted"/>
<organism evidence="7 8">
    <name type="scientific">Mycena belliarum</name>
    <dbReference type="NCBI Taxonomy" id="1033014"/>
    <lineage>
        <taxon>Eukaryota</taxon>
        <taxon>Fungi</taxon>
        <taxon>Dikarya</taxon>
        <taxon>Basidiomycota</taxon>
        <taxon>Agaricomycotina</taxon>
        <taxon>Agaricomycetes</taxon>
        <taxon>Agaricomycetidae</taxon>
        <taxon>Agaricales</taxon>
        <taxon>Marasmiineae</taxon>
        <taxon>Mycenaceae</taxon>
        <taxon>Mycena</taxon>
    </lineage>
</organism>
<evidence type="ECO:0000256" key="2">
    <source>
        <dbReference type="PROSITE-ProRule" id="PRU00192"/>
    </source>
</evidence>
<keyword evidence="5" id="KW-0732">Signal</keyword>
<feature type="compositionally biased region" description="Polar residues" evidence="3">
    <location>
        <begin position="1330"/>
        <end position="1340"/>
    </location>
</feature>
<evidence type="ECO:0000256" key="3">
    <source>
        <dbReference type="SAM" id="MobiDB-lite"/>
    </source>
</evidence>
<feature type="domain" description="SH3" evidence="6">
    <location>
        <begin position="1366"/>
        <end position="1423"/>
    </location>
</feature>
<dbReference type="Pfam" id="PF00018">
    <property type="entry name" value="SH3_1"/>
    <property type="match status" value="1"/>
</dbReference>
<evidence type="ECO:0000259" key="6">
    <source>
        <dbReference type="PROSITE" id="PS50002"/>
    </source>
</evidence>
<dbReference type="Pfam" id="PF20843">
    <property type="entry name" value="Rax2_3"/>
    <property type="match status" value="1"/>
</dbReference>
<dbReference type="PANTHER" id="PTHR31778:SF2">
    <property type="entry name" value="BUD SITE SELECTION PROTEIN RAX2"/>
    <property type="match status" value="1"/>
</dbReference>
<dbReference type="InterPro" id="IPR036028">
    <property type="entry name" value="SH3-like_dom_sf"/>
</dbReference>
<protein>
    <submittedName>
        <fullName evidence="7">Cortical protein marker for cell polarity-domain-containing protein</fullName>
    </submittedName>
</protein>
<keyword evidence="1 2" id="KW-0728">SH3 domain</keyword>
<evidence type="ECO:0000256" key="4">
    <source>
        <dbReference type="SAM" id="Phobius"/>
    </source>
</evidence>
<feature type="chain" id="PRO_5042247051" evidence="5">
    <location>
        <begin position="18"/>
        <end position="1423"/>
    </location>
</feature>
<reference evidence="7" key="1">
    <citation type="submission" date="2023-03" db="EMBL/GenBank/DDBJ databases">
        <title>Massive genome expansion in bonnet fungi (Mycena s.s.) driven by repeated elements and novel gene families across ecological guilds.</title>
        <authorList>
            <consortium name="Lawrence Berkeley National Laboratory"/>
            <person name="Harder C.B."/>
            <person name="Miyauchi S."/>
            <person name="Viragh M."/>
            <person name="Kuo A."/>
            <person name="Thoen E."/>
            <person name="Andreopoulos B."/>
            <person name="Lu D."/>
            <person name="Skrede I."/>
            <person name="Drula E."/>
            <person name="Henrissat B."/>
            <person name="Morin E."/>
            <person name="Kohler A."/>
            <person name="Barry K."/>
            <person name="LaButti K."/>
            <person name="Morin E."/>
            <person name="Salamov A."/>
            <person name="Lipzen A."/>
            <person name="Mereny Z."/>
            <person name="Hegedus B."/>
            <person name="Baldrian P."/>
            <person name="Stursova M."/>
            <person name="Weitz H."/>
            <person name="Taylor A."/>
            <person name="Grigoriev I.V."/>
            <person name="Nagy L.G."/>
            <person name="Martin F."/>
            <person name="Kauserud H."/>
        </authorList>
    </citation>
    <scope>NUCLEOTIDE SEQUENCE</scope>
    <source>
        <strain evidence="7">CBHHK173m</strain>
    </source>
</reference>
<dbReference type="CDD" id="cd11856">
    <property type="entry name" value="SH3_p47phox_like"/>
    <property type="match status" value="1"/>
</dbReference>
<feature type="signal peptide" evidence="5">
    <location>
        <begin position="1"/>
        <end position="17"/>
    </location>
</feature>
<dbReference type="SMART" id="SM00326">
    <property type="entry name" value="SH3"/>
    <property type="match status" value="1"/>
</dbReference>
<dbReference type="InterPro" id="IPR024982">
    <property type="entry name" value="Rax2-like_C"/>
</dbReference>
<dbReference type="InterPro" id="IPR048265">
    <property type="entry name" value="Rax2-like_third"/>
</dbReference>
<keyword evidence="4" id="KW-0812">Transmembrane</keyword>
<dbReference type="Pfam" id="PF20842">
    <property type="entry name" value="Rax2_2"/>
    <property type="match status" value="1"/>
</dbReference>
<dbReference type="InterPro" id="IPR001452">
    <property type="entry name" value="SH3_domain"/>
</dbReference>
<dbReference type="Gene3D" id="2.120.10.80">
    <property type="entry name" value="Kelch-type beta propeller"/>
    <property type="match status" value="1"/>
</dbReference>
<feature type="region of interest" description="Disordered" evidence="3">
    <location>
        <begin position="1317"/>
        <end position="1351"/>
    </location>
</feature>
<dbReference type="InterPro" id="IPR015915">
    <property type="entry name" value="Kelch-typ_b-propeller"/>
</dbReference>
<sequence>MVLPLLFPVFLSVLVDASLPKVDFDKMGKVGVAGAFAGLDLFQSVAAPFDPSTSTLFARASNGSLARLASSNVGGRILAGCVLNDVFYFAGSFSSIAGTPATNIASYTPSSADFAALGVNGPNGDIDAVHCDAKSNKLWVGGSFTSPGTSVAVWDTKASSWSAPPFKGLAGGGGRVLSITSNSSDSSLFFAGSFITSFVGNGSTTLNGTNNPNVPASAGATPFTSSLVPIPIKASAITAGSSSDSGFTNVSNILCPAGADGAGNSWFGPDGSVASVAIQTLSFKIAHGVRLGNTFQPNHGTTGFVVTTLPDNAVQTLTYVDPTTKQNRTCSDPCPLLADPTILYQDFLFSDSKSITGVLVRLTEFTGVGPGLHILQLLSSGAFASSVDSENGPSCFAPNPSNTSFTGSWIAEQASTGIAGTVQNVMISNVAVGTSANNGPTFTWNPYVSASGDYTMNMLVPGCTQLQDCARRTSVKVTVFPGKDLKPWVTTISQRNTADSSTLIYTGPILPTSPLFTTTITMTLADKPDGEGQDGQWRLVADRIQLILNSVNATAGGSGNGSATGTTATRNGFGFFEWPISSTSSIDATATLANATETALDTVGFDLLNAAGGTSSLTSAPATAVAAVAHHPSSVIFLGGNFTLSSGSASSSGNIVSFKNGVLVGLTGNGLNGPVTSLVLDGDILFVGGSFTDTKSTSNRNLRGIAFYNVQTNQWGALDGGVNGNVSSMSLVGGQLQVAGDFINLLTSSGATGSGAAGFAAWNVAAAQWVNTGGFVVGSMSLVVNGTSSKAGAADLQFVAGNVRASQKFGATGMVMVKNSGSDVPGITPLGIALDADVASGTTKNTTSSSRKRSHHIPRAAAWLSRVKLPVLFSRQSSTNLAALPAPLPASAPAVLAGAFWTNSSSSTELAIIGGNFSFFPSGASSTESQGVALYNPDTVSSTGLKGTQVNGTVRALLVVGNLLYVGGEFTISGVNANGFAIYDLSAQQWDTSSVQPLQGSSGSTVVVRSITRSSSKANTIIVAGSFAQAGSLRCQALCTLDTTSKQWNALGNGIQGEVASVAYAGSNQEHLIAAGSIALSDNTAANVAQFTFSNATWAPLGSSSDIPGPVTAVEVNAGNTSSIFVAGRSNDASSSFLSFWDGNSWMALSSTLESNTTVAQLTMVPLQDTHSANSIIQSDRMLMISGSLADSSFGNASSALFDGRSFFPYIVSTSSTGATGTVSSLFRSFSDFSFAQRKFLATGIVILISIAIAAGVVFLLALVGILWTLFSRRDDKLNKFDAAEDDDDDSTHHRPSSLLEHINAATRTTIMGASPFANLSTKEDKQPDTRASTPDQSQDPFAPDASNYMRAETPSDAIGGIMTEEMSRPAQARYSFDGTGDGELPISAGSAVEVLDDRDPAWWYARDVKTGREGVVPAAYLF</sequence>
<keyword evidence="4" id="KW-1133">Transmembrane helix</keyword>
<comment type="caution">
    <text evidence="7">The sequence shown here is derived from an EMBL/GenBank/DDBJ whole genome shotgun (WGS) entry which is preliminary data.</text>
</comment>
<dbReference type="InterPro" id="IPR048266">
    <property type="entry name" value="Rax2-like_second"/>
</dbReference>
<accession>A0AAD6TVF1</accession>
<gene>
    <name evidence="7" type="ORF">B0H15DRAFT_531220</name>
</gene>
<keyword evidence="4" id="KW-0472">Membrane</keyword>